<accession>A0A177MY80</accession>
<proteinExistence type="predicted"/>
<dbReference type="PANTHER" id="PTHR33840:SF1">
    <property type="entry name" value="TLE1 PHOSPHOLIPASE DOMAIN-CONTAINING PROTEIN"/>
    <property type="match status" value="1"/>
</dbReference>
<evidence type="ECO:0000256" key="1">
    <source>
        <dbReference type="SAM" id="MobiDB-lite"/>
    </source>
</evidence>
<dbReference type="InterPro" id="IPR018712">
    <property type="entry name" value="Tle1-like_cat"/>
</dbReference>
<evidence type="ECO:0000313" key="3">
    <source>
        <dbReference type="EMBL" id="OAI10602.1"/>
    </source>
</evidence>
<evidence type="ECO:0000313" key="4">
    <source>
        <dbReference type="Proteomes" id="UP000078476"/>
    </source>
</evidence>
<gene>
    <name evidence="3" type="ORF">A1359_16485</name>
</gene>
<reference evidence="3 4" key="1">
    <citation type="submission" date="2016-03" db="EMBL/GenBank/DDBJ databases">
        <authorList>
            <person name="Ploux O."/>
        </authorList>
    </citation>
    <scope>NUCLEOTIDE SEQUENCE [LARGE SCALE GENOMIC DNA]</scope>
    <source>
        <strain evidence="3 4">R-45370</strain>
    </source>
</reference>
<feature type="domain" description="T6SS Phospholipase effector Tle1-like catalytic" evidence="2">
    <location>
        <begin position="3"/>
        <end position="300"/>
    </location>
</feature>
<dbReference type="Pfam" id="PF09994">
    <property type="entry name" value="T6SS_Tle1-like_cat"/>
    <property type="match status" value="1"/>
</dbReference>
<dbReference type="RefSeq" id="WP_066987143.1">
    <property type="nucleotide sequence ID" value="NZ_LUUI01000152.1"/>
</dbReference>
<sequence>MPKNIIFCADGTWNGPDQDDNEDQQPDVTNVYKLFMCLAGVNDVASQSLENEQEKRQLKNGIVVQVSKYIHGVGDGKNPINKLVGGVFGAGIIKRIVRGYTFISREYEPGDRIVLVGFSRGAYTVRALAGMITEQGLLVKPLTTDKEDAYKWGARAWYYYHKDSGQGHWWTRLAGGISDLPGFLSQRLIKPSDFVSVEHIKAVAVWDTVGALGIPRYKKDHRADVFEFADTQLSEKVEQGIHAVSLDERRGDFTPTLWDQAANVKQMLFSGAHADVGGGYPTTNNESGLSDIALLWMIEQLKALNLAFDSANCPPTSPNSAGCSHKPWQHIPFKHGVKIVRNFAGKGLSIHDSIAQRIQSSPVVQEPGEAPAPYQPENLPH</sequence>
<keyword evidence="4" id="KW-1185">Reference proteome</keyword>
<evidence type="ECO:0000259" key="2">
    <source>
        <dbReference type="Pfam" id="PF09994"/>
    </source>
</evidence>
<name>A0A177MY80_9GAMM</name>
<dbReference type="STRING" id="980561.A1359_16485"/>
<dbReference type="EMBL" id="LUUI01000152">
    <property type="protein sequence ID" value="OAI10602.1"/>
    <property type="molecule type" value="Genomic_DNA"/>
</dbReference>
<dbReference type="PANTHER" id="PTHR33840">
    <property type="match status" value="1"/>
</dbReference>
<comment type="caution">
    <text evidence="3">The sequence shown here is derived from an EMBL/GenBank/DDBJ whole genome shotgun (WGS) entry which is preliminary data.</text>
</comment>
<protein>
    <recommendedName>
        <fullName evidence="2">T6SS Phospholipase effector Tle1-like catalytic domain-containing protein</fullName>
    </recommendedName>
</protein>
<dbReference type="OrthoDB" id="4378831at2"/>
<feature type="region of interest" description="Disordered" evidence="1">
    <location>
        <begin position="359"/>
        <end position="381"/>
    </location>
</feature>
<dbReference type="AlphaFoldDB" id="A0A177MY80"/>
<dbReference type="Proteomes" id="UP000078476">
    <property type="component" value="Unassembled WGS sequence"/>
</dbReference>
<organism evidence="3 4">
    <name type="scientific">Methylomonas lenta</name>
    <dbReference type="NCBI Taxonomy" id="980561"/>
    <lineage>
        <taxon>Bacteria</taxon>
        <taxon>Pseudomonadati</taxon>
        <taxon>Pseudomonadota</taxon>
        <taxon>Gammaproteobacteria</taxon>
        <taxon>Methylococcales</taxon>
        <taxon>Methylococcaceae</taxon>
        <taxon>Methylomonas</taxon>
    </lineage>
</organism>